<dbReference type="Proteomes" id="UP000015104">
    <property type="component" value="Unassembled WGS sequence"/>
</dbReference>
<proteinExistence type="predicted"/>
<protein>
    <submittedName>
        <fullName evidence="3">Uncharacterized protein</fullName>
    </submittedName>
</protein>
<evidence type="ECO:0000256" key="1">
    <source>
        <dbReference type="SAM" id="Coils"/>
    </source>
</evidence>
<gene>
    <name evidence="3" type="primary">107362779</name>
</gene>
<keyword evidence="4" id="KW-1185">Reference proteome</keyword>
<dbReference type="KEGG" id="tut:107362779"/>
<dbReference type="AlphaFoldDB" id="T1KC24"/>
<feature type="signal peptide" evidence="2">
    <location>
        <begin position="1"/>
        <end position="20"/>
    </location>
</feature>
<dbReference type="OMA" id="NCADDCK"/>
<name>T1KC24_TETUR</name>
<dbReference type="EnsemblMetazoa" id="tetur08g06120.1">
    <property type="protein sequence ID" value="tetur08g06120.1"/>
    <property type="gene ID" value="tetur08g06120"/>
</dbReference>
<keyword evidence="1" id="KW-0175">Coiled coil</keyword>
<dbReference type="HOGENOM" id="CLU_1542059_0_0_1"/>
<dbReference type="EMBL" id="CAEY01001957">
    <property type="status" value="NOT_ANNOTATED_CDS"/>
    <property type="molecule type" value="Genomic_DNA"/>
</dbReference>
<dbReference type="OrthoDB" id="10575607at2759"/>
<evidence type="ECO:0000313" key="4">
    <source>
        <dbReference type="Proteomes" id="UP000015104"/>
    </source>
</evidence>
<feature type="chain" id="PRO_5004581232" evidence="2">
    <location>
        <begin position="21"/>
        <end position="174"/>
    </location>
</feature>
<sequence length="174" mass="19281">MIQWTSIFCFLALCATLTYADIGGAVAGKVSKCAALANEAKAKMADAKADGNQAMCAASKSAEMIMDAFKGTELEKSCTPDCEKVMTMAKEDEEEAKKTFAEEKEQLSMKEWEQKMQKKHEEMKKSNPDKVKAYEAESKKCQDCGKKHLAEIEKKCEEMKADAMVKTVRSTCGF</sequence>
<accession>T1KC24</accession>
<organism evidence="3 4">
    <name type="scientific">Tetranychus urticae</name>
    <name type="common">Two-spotted spider mite</name>
    <dbReference type="NCBI Taxonomy" id="32264"/>
    <lineage>
        <taxon>Eukaryota</taxon>
        <taxon>Metazoa</taxon>
        <taxon>Ecdysozoa</taxon>
        <taxon>Arthropoda</taxon>
        <taxon>Chelicerata</taxon>
        <taxon>Arachnida</taxon>
        <taxon>Acari</taxon>
        <taxon>Acariformes</taxon>
        <taxon>Trombidiformes</taxon>
        <taxon>Prostigmata</taxon>
        <taxon>Eleutherengona</taxon>
        <taxon>Raphignathae</taxon>
        <taxon>Tetranychoidea</taxon>
        <taxon>Tetranychidae</taxon>
        <taxon>Tetranychus</taxon>
    </lineage>
</organism>
<reference evidence="4" key="1">
    <citation type="submission" date="2011-08" db="EMBL/GenBank/DDBJ databases">
        <authorList>
            <person name="Rombauts S."/>
        </authorList>
    </citation>
    <scope>NUCLEOTIDE SEQUENCE</scope>
    <source>
        <strain evidence="4">London</strain>
    </source>
</reference>
<evidence type="ECO:0000313" key="3">
    <source>
        <dbReference type="EnsemblMetazoa" id="tetur08g06120.1"/>
    </source>
</evidence>
<feature type="coiled-coil region" evidence="1">
    <location>
        <begin position="86"/>
        <end position="122"/>
    </location>
</feature>
<keyword evidence="2" id="KW-0732">Signal</keyword>
<reference evidence="3" key="2">
    <citation type="submission" date="2015-06" db="UniProtKB">
        <authorList>
            <consortium name="EnsemblMetazoa"/>
        </authorList>
    </citation>
    <scope>IDENTIFICATION</scope>
</reference>
<evidence type="ECO:0000256" key="2">
    <source>
        <dbReference type="SAM" id="SignalP"/>
    </source>
</evidence>